<evidence type="ECO:0000256" key="11">
    <source>
        <dbReference type="HAMAP-Rule" id="MF_00121"/>
    </source>
</evidence>
<dbReference type="GO" id="GO:0070681">
    <property type="term" value="P:glutaminyl-tRNAGln biosynthesis via transamidation"/>
    <property type="evidence" value="ECO:0007669"/>
    <property type="project" value="TreeGrafter"/>
</dbReference>
<dbReference type="SUPFAM" id="SSF89095">
    <property type="entry name" value="GatB/YqeY motif"/>
    <property type="match status" value="1"/>
</dbReference>
<organism evidence="13 14">
    <name type="scientific">Paenibacillus taihuensis</name>
    <dbReference type="NCBI Taxonomy" id="1156355"/>
    <lineage>
        <taxon>Bacteria</taxon>
        <taxon>Bacillati</taxon>
        <taxon>Bacillota</taxon>
        <taxon>Bacilli</taxon>
        <taxon>Bacillales</taxon>
        <taxon>Paenibacillaceae</taxon>
        <taxon>Paenibacillus</taxon>
    </lineage>
</organism>
<dbReference type="PANTHER" id="PTHR11659">
    <property type="entry name" value="GLUTAMYL-TRNA GLN AMIDOTRANSFERASE SUBUNIT B MITOCHONDRIAL AND PROKARYOTIC PET112-RELATED"/>
    <property type="match status" value="1"/>
</dbReference>
<dbReference type="InterPro" id="IPR018027">
    <property type="entry name" value="Asn/Gln_amidotransferase"/>
</dbReference>
<evidence type="ECO:0000256" key="2">
    <source>
        <dbReference type="ARBA" id="ARBA00011123"/>
    </source>
</evidence>
<dbReference type="GO" id="GO:0050566">
    <property type="term" value="F:asparaginyl-tRNA synthase (glutamine-hydrolyzing) activity"/>
    <property type="evidence" value="ECO:0007669"/>
    <property type="project" value="RHEA"/>
</dbReference>
<dbReference type="InterPro" id="IPR003789">
    <property type="entry name" value="Asn/Gln_tRNA_amidoTrase-B-like"/>
</dbReference>
<protein>
    <recommendedName>
        <fullName evidence="3 11">Aspartyl/glutamyl-tRNA(Asn/Gln) amidotransferase subunit B</fullName>
        <shortName evidence="11">Asp/Glu-ADT subunit B</shortName>
        <ecNumber evidence="11">6.3.5.-</ecNumber>
    </recommendedName>
</protein>
<dbReference type="Pfam" id="PF02934">
    <property type="entry name" value="GatB_N"/>
    <property type="match status" value="1"/>
</dbReference>
<keyword evidence="7 11" id="KW-0648">Protein biosynthesis</keyword>
<name>A0A3D9S0V1_9BACL</name>
<dbReference type="GO" id="GO:0005524">
    <property type="term" value="F:ATP binding"/>
    <property type="evidence" value="ECO:0007669"/>
    <property type="project" value="UniProtKB-KW"/>
</dbReference>
<dbReference type="FunFam" id="1.10.150.380:FF:000001">
    <property type="entry name" value="Aspartyl/glutamyl-tRNA(Asn/Gln) amidotransferase subunit B"/>
    <property type="match status" value="1"/>
</dbReference>
<dbReference type="NCBIfam" id="TIGR00133">
    <property type="entry name" value="gatB"/>
    <property type="match status" value="1"/>
</dbReference>
<dbReference type="RefSeq" id="WP_116189377.1">
    <property type="nucleotide sequence ID" value="NZ_QTTN01000012.1"/>
</dbReference>
<accession>A0A3D9S0V1</accession>
<keyword evidence="14" id="KW-1185">Reference proteome</keyword>
<evidence type="ECO:0000256" key="4">
    <source>
        <dbReference type="ARBA" id="ARBA00022598"/>
    </source>
</evidence>
<dbReference type="InterPro" id="IPR042114">
    <property type="entry name" value="GatB_C_1"/>
</dbReference>
<dbReference type="Gene3D" id="1.10.150.380">
    <property type="entry name" value="GatB domain, N-terminal subdomain"/>
    <property type="match status" value="1"/>
</dbReference>
<dbReference type="NCBIfam" id="NF004012">
    <property type="entry name" value="PRK05477.1-2"/>
    <property type="match status" value="1"/>
</dbReference>
<dbReference type="FunFam" id="1.10.10.410:FF:000001">
    <property type="entry name" value="Aspartyl/glutamyl-tRNA(Asn/Gln) amidotransferase subunit B"/>
    <property type="match status" value="1"/>
</dbReference>
<comment type="caution">
    <text evidence="13">The sequence shown here is derived from an EMBL/GenBank/DDBJ whole genome shotgun (WGS) entry which is preliminary data.</text>
</comment>
<keyword evidence="5 11" id="KW-0547">Nucleotide-binding</keyword>
<dbReference type="PROSITE" id="PS01234">
    <property type="entry name" value="GATB"/>
    <property type="match status" value="1"/>
</dbReference>
<evidence type="ECO:0000256" key="10">
    <source>
        <dbReference type="ARBA" id="ARBA00047913"/>
    </source>
</evidence>
<dbReference type="InterPro" id="IPR014746">
    <property type="entry name" value="Gln_synth/guanido_kin_cat_dom"/>
</dbReference>
<proteinExistence type="inferred from homology"/>
<sequence>MFEPNQYETVVGLEVHVELHTKSKIFCGCSTSFGAPPNTHTCPICLGHPGVLPVLNRQALEFAMKAAMALNCQIADISKFDRKNYFYPDSPKAYQISQYDKPVGEHGWIDIEVDGKTKRIGITRLHLEEDAGKLTHIDGGFGSLVDFNRVGTPLVEIVSEPDIRTPEEAKAYLEKLKAIMLYCEVSDVKMEEGSLRCDANISIRPYDQEQFGTRAELKNMNSFRGVQRGLEYEQMRQADILDSGGKVVQETRRWDETQGKTFSMRSKEEAHDYRYFPDPDLVQIHIDDEWKARVQASIPELPDARQARYSAEYGLPSYDAGVITSSKKLADFFEESLQYTKDAKAVSNWIMGDLLGYLNAGGLELDAIKLTGQGLGEMIGLMEKGTISSKIAKTVFKEMLETGKGPQQIVEEQGLVQISDEGALAEVVDRIVSSNPQSVEDFKAGKEKAIGFLVGQVMKETKGKANPALVNKLLVERLNQ</sequence>
<evidence type="ECO:0000256" key="1">
    <source>
        <dbReference type="ARBA" id="ARBA00005306"/>
    </source>
</evidence>
<evidence type="ECO:0000256" key="8">
    <source>
        <dbReference type="ARBA" id="ARBA00024799"/>
    </source>
</evidence>
<keyword evidence="6 11" id="KW-0067">ATP-binding</keyword>
<dbReference type="PANTHER" id="PTHR11659:SF0">
    <property type="entry name" value="GLUTAMYL-TRNA(GLN) AMIDOTRANSFERASE SUBUNIT B, MITOCHONDRIAL"/>
    <property type="match status" value="1"/>
</dbReference>
<comment type="catalytic activity">
    <reaction evidence="10 11">
        <text>L-glutamyl-tRNA(Gln) + L-glutamine + ATP + H2O = L-glutaminyl-tRNA(Gln) + L-glutamate + ADP + phosphate + H(+)</text>
        <dbReference type="Rhea" id="RHEA:17521"/>
        <dbReference type="Rhea" id="RHEA-COMP:9681"/>
        <dbReference type="Rhea" id="RHEA-COMP:9684"/>
        <dbReference type="ChEBI" id="CHEBI:15377"/>
        <dbReference type="ChEBI" id="CHEBI:15378"/>
        <dbReference type="ChEBI" id="CHEBI:29985"/>
        <dbReference type="ChEBI" id="CHEBI:30616"/>
        <dbReference type="ChEBI" id="CHEBI:43474"/>
        <dbReference type="ChEBI" id="CHEBI:58359"/>
        <dbReference type="ChEBI" id="CHEBI:78520"/>
        <dbReference type="ChEBI" id="CHEBI:78521"/>
        <dbReference type="ChEBI" id="CHEBI:456216"/>
    </reaction>
</comment>
<keyword evidence="13" id="KW-0808">Transferase</keyword>
<dbReference type="NCBIfam" id="NF004014">
    <property type="entry name" value="PRK05477.1-4"/>
    <property type="match status" value="1"/>
</dbReference>
<reference evidence="13 14" key="1">
    <citation type="submission" date="2018-08" db="EMBL/GenBank/DDBJ databases">
        <title>Genomic Encyclopedia of Type Strains, Phase III (KMG-III): the genomes of soil and plant-associated and newly described type strains.</title>
        <authorList>
            <person name="Whitman W."/>
        </authorList>
    </citation>
    <scope>NUCLEOTIDE SEQUENCE [LARGE SCALE GENOMIC DNA]</scope>
    <source>
        <strain evidence="13 14">CGMCC 1.10966</strain>
    </source>
</reference>
<comment type="similarity">
    <text evidence="1 11">Belongs to the GatB/GatE family. GatB subfamily.</text>
</comment>
<dbReference type="GO" id="GO:0006412">
    <property type="term" value="P:translation"/>
    <property type="evidence" value="ECO:0007669"/>
    <property type="project" value="UniProtKB-UniRule"/>
</dbReference>
<dbReference type="AlphaFoldDB" id="A0A3D9S0V1"/>
<dbReference type="GO" id="GO:0050567">
    <property type="term" value="F:glutaminyl-tRNA synthase (glutamine-hydrolyzing) activity"/>
    <property type="evidence" value="ECO:0007669"/>
    <property type="project" value="UniProtKB-UniRule"/>
</dbReference>
<evidence type="ECO:0000259" key="12">
    <source>
        <dbReference type="SMART" id="SM00845"/>
    </source>
</evidence>
<comment type="function">
    <text evidence="8 11">Allows the formation of correctly charged Asn-tRNA(Asn) or Gln-tRNA(Gln) through the transamidation of misacylated Asp-tRNA(Asn) or Glu-tRNA(Gln) in organisms which lack either or both of asparaginyl-tRNA or glutaminyl-tRNA synthetases. The reaction takes place in the presence of glutamine and ATP through an activated phospho-Asp-tRNA(Asn) or phospho-Glu-tRNA(Gln).</text>
</comment>
<dbReference type="Proteomes" id="UP000256304">
    <property type="component" value="Unassembled WGS sequence"/>
</dbReference>
<dbReference type="HAMAP" id="MF_00121">
    <property type="entry name" value="GatB"/>
    <property type="match status" value="1"/>
</dbReference>
<dbReference type="EMBL" id="QTTN01000012">
    <property type="protein sequence ID" value="REE85403.1"/>
    <property type="molecule type" value="Genomic_DNA"/>
</dbReference>
<dbReference type="GO" id="GO:0016740">
    <property type="term" value="F:transferase activity"/>
    <property type="evidence" value="ECO:0007669"/>
    <property type="project" value="UniProtKB-KW"/>
</dbReference>
<evidence type="ECO:0000256" key="5">
    <source>
        <dbReference type="ARBA" id="ARBA00022741"/>
    </source>
</evidence>
<gene>
    <name evidence="11" type="primary">gatB</name>
    <name evidence="13" type="ORF">A8990_112132</name>
</gene>
<evidence type="ECO:0000313" key="13">
    <source>
        <dbReference type="EMBL" id="REE85403.1"/>
    </source>
</evidence>
<evidence type="ECO:0000256" key="9">
    <source>
        <dbReference type="ARBA" id="ARBA00047380"/>
    </source>
</evidence>
<dbReference type="InterPro" id="IPR023168">
    <property type="entry name" value="GatB_Yqey_C_2"/>
</dbReference>
<comment type="catalytic activity">
    <reaction evidence="9 11">
        <text>L-aspartyl-tRNA(Asn) + L-glutamine + ATP + H2O = L-asparaginyl-tRNA(Asn) + L-glutamate + ADP + phosphate + 2 H(+)</text>
        <dbReference type="Rhea" id="RHEA:14513"/>
        <dbReference type="Rhea" id="RHEA-COMP:9674"/>
        <dbReference type="Rhea" id="RHEA-COMP:9677"/>
        <dbReference type="ChEBI" id="CHEBI:15377"/>
        <dbReference type="ChEBI" id="CHEBI:15378"/>
        <dbReference type="ChEBI" id="CHEBI:29985"/>
        <dbReference type="ChEBI" id="CHEBI:30616"/>
        <dbReference type="ChEBI" id="CHEBI:43474"/>
        <dbReference type="ChEBI" id="CHEBI:58359"/>
        <dbReference type="ChEBI" id="CHEBI:78515"/>
        <dbReference type="ChEBI" id="CHEBI:78516"/>
        <dbReference type="ChEBI" id="CHEBI:456216"/>
    </reaction>
</comment>
<comment type="subunit">
    <text evidence="2 11">Heterotrimer of A, B and C subunits.</text>
</comment>
<dbReference type="InterPro" id="IPR017958">
    <property type="entry name" value="Gln-tRNA_amidoTrfase_suB_CS"/>
</dbReference>
<evidence type="ECO:0000256" key="3">
    <source>
        <dbReference type="ARBA" id="ARBA00016923"/>
    </source>
</evidence>
<dbReference type="Pfam" id="PF02637">
    <property type="entry name" value="GatB_Yqey"/>
    <property type="match status" value="1"/>
</dbReference>
<evidence type="ECO:0000256" key="7">
    <source>
        <dbReference type="ARBA" id="ARBA00022917"/>
    </source>
</evidence>
<dbReference type="InterPro" id="IPR017959">
    <property type="entry name" value="Asn/Gln-tRNA_amidoTrfase_suB/E"/>
</dbReference>
<keyword evidence="4 11" id="KW-0436">Ligase</keyword>
<dbReference type="EC" id="6.3.5.-" evidence="11"/>
<dbReference type="OrthoDB" id="9804078at2"/>
<dbReference type="InterPro" id="IPR004413">
    <property type="entry name" value="GatB"/>
</dbReference>
<feature type="domain" description="Asn/Gln amidotransferase" evidence="12">
    <location>
        <begin position="331"/>
        <end position="478"/>
    </location>
</feature>
<evidence type="ECO:0000256" key="6">
    <source>
        <dbReference type="ARBA" id="ARBA00022840"/>
    </source>
</evidence>
<dbReference type="Gene3D" id="1.10.10.410">
    <property type="match status" value="1"/>
</dbReference>
<dbReference type="SUPFAM" id="SSF55931">
    <property type="entry name" value="Glutamine synthetase/guanido kinase"/>
    <property type="match status" value="1"/>
</dbReference>
<dbReference type="SMART" id="SM00845">
    <property type="entry name" value="GatB_Yqey"/>
    <property type="match status" value="1"/>
</dbReference>
<dbReference type="InterPro" id="IPR006075">
    <property type="entry name" value="Asn/Gln-tRNA_Trfase_suB/E_cat"/>
</dbReference>
<dbReference type="NCBIfam" id="NF004011">
    <property type="entry name" value="PRK05477.1-1"/>
    <property type="match status" value="1"/>
</dbReference>
<evidence type="ECO:0000313" key="14">
    <source>
        <dbReference type="Proteomes" id="UP000256304"/>
    </source>
</evidence>